<organism evidence="13">
    <name type="scientific">Arion vulgaris</name>
    <dbReference type="NCBI Taxonomy" id="1028688"/>
    <lineage>
        <taxon>Eukaryota</taxon>
        <taxon>Metazoa</taxon>
        <taxon>Spiralia</taxon>
        <taxon>Lophotrochozoa</taxon>
        <taxon>Mollusca</taxon>
        <taxon>Gastropoda</taxon>
        <taxon>Heterobranchia</taxon>
        <taxon>Euthyneura</taxon>
        <taxon>Panpulmonata</taxon>
        <taxon>Eupulmonata</taxon>
        <taxon>Stylommatophora</taxon>
        <taxon>Helicina</taxon>
        <taxon>Arionoidea</taxon>
        <taxon>Arionidae</taxon>
        <taxon>Arion</taxon>
    </lineage>
</organism>
<dbReference type="Pfam" id="PF01153">
    <property type="entry name" value="Glypican"/>
    <property type="match status" value="1"/>
</dbReference>
<evidence type="ECO:0000313" key="13">
    <source>
        <dbReference type="EMBL" id="CEK67648.1"/>
    </source>
</evidence>
<dbReference type="GO" id="GO:0098552">
    <property type="term" value="C:side of membrane"/>
    <property type="evidence" value="ECO:0007669"/>
    <property type="project" value="UniProtKB-KW"/>
</dbReference>
<dbReference type="GO" id="GO:0009986">
    <property type="term" value="C:cell surface"/>
    <property type="evidence" value="ECO:0007669"/>
    <property type="project" value="TreeGrafter"/>
</dbReference>
<evidence type="ECO:0000256" key="11">
    <source>
        <dbReference type="RuleBase" id="RU003518"/>
    </source>
</evidence>
<sequence length="450" mass="49923">DFTIVDIINNYFINLFPAVFDYVLSDPSKPKKTDDSFHKCLRQHYNEIQPFGNAPTHLGRKIKFAFRRARMFTETLKVMINTIVSTDKVTVDKECRKAISRLHFCSLCSGEVEVKPCRGLCLNVMRGCLAGISEIASSWDELIVAFENIQLGMFKQNNAQELLSYLDGNVTDALLQAMDDGPRIYSKVMSLCQESQKSESDTPLFKKFVTPEGYQPSHPGSRIHSIRKDITSLIEQLEDSKGFFQRIADGLCRTQTIYDQEMQSDRCWNGSAVGRYMYAVPEANMISQAQQNLEVRITLIPDTNLLQVKDNLTHIRRELNILHNEELMLNDESYKKMVSSGGGYSTQDRDAVVGDDEDFTEGLSGSGSGDSSTVAGSETETGEKSTVTTRPAGNDSGKQILVSASPGTRGAGTSQPSDSGDKPNSTARSVSMSFTLLFICAMLLRIQTSL</sequence>
<feature type="compositionally biased region" description="Polar residues" evidence="12">
    <location>
        <begin position="411"/>
        <end position="427"/>
    </location>
</feature>
<dbReference type="GO" id="GO:1905475">
    <property type="term" value="P:regulation of protein localization to membrane"/>
    <property type="evidence" value="ECO:0007669"/>
    <property type="project" value="TreeGrafter"/>
</dbReference>
<dbReference type="AlphaFoldDB" id="A0A0B6ZGG5"/>
<keyword evidence="6" id="KW-0654">Proteoglycan</keyword>
<keyword evidence="9" id="KW-0357">Heparan sulfate</keyword>
<feature type="non-terminal residue" evidence="13">
    <location>
        <position position="1"/>
    </location>
</feature>
<evidence type="ECO:0000256" key="8">
    <source>
        <dbReference type="ARBA" id="ARBA00023180"/>
    </source>
</evidence>
<dbReference type="EMBL" id="HACG01020783">
    <property type="protein sequence ID" value="CEK67648.1"/>
    <property type="molecule type" value="Transcribed_RNA"/>
</dbReference>
<evidence type="ECO:0000256" key="4">
    <source>
        <dbReference type="ARBA" id="ARBA00022622"/>
    </source>
</evidence>
<protein>
    <recommendedName>
        <fullName evidence="14">Glypican-1</fullName>
    </recommendedName>
</protein>
<dbReference type="GO" id="GO:0016477">
    <property type="term" value="P:cell migration"/>
    <property type="evidence" value="ECO:0007669"/>
    <property type="project" value="TreeGrafter"/>
</dbReference>
<evidence type="ECO:0000256" key="5">
    <source>
        <dbReference type="ARBA" id="ARBA00022729"/>
    </source>
</evidence>
<dbReference type="GO" id="GO:0005576">
    <property type="term" value="C:extracellular region"/>
    <property type="evidence" value="ECO:0007669"/>
    <property type="project" value="TreeGrafter"/>
</dbReference>
<dbReference type="InterPro" id="IPR001863">
    <property type="entry name" value="Glypican"/>
</dbReference>
<gene>
    <name evidence="13" type="primary">ORF63422</name>
</gene>
<keyword evidence="7" id="KW-0472">Membrane</keyword>
<dbReference type="PANTHER" id="PTHR10822:SF29">
    <property type="entry name" value="DIVISION ABNORMALLY DELAYED PROTEIN"/>
    <property type="match status" value="1"/>
</dbReference>
<keyword evidence="5" id="KW-0732">Signal</keyword>
<dbReference type="GO" id="GO:0005886">
    <property type="term" value="C:plasma membrane"/>
    <property type="evidence" value="ECO:0007669"/>
    <property type="project" value="UniProtKB-SubCell"/>
</dbReference>
<name>A0A0B6ZGG5_9EUPU</name>
<evidence type="ECO:0008006" key="14">
    <source>
        <dbReference type="Google" id="ProtNLM"/>
    </source>
</evidence>
<dbReference type="GO" id="GO:0090263">
    <property type="term" value="P:positive regulation of canonical Wnt signaling pathway"/>
    <property type="evidence" value="ECO:0007669"/>
    <property type="project" value="TreeGrafter"/>
</dbReference>
<evidence type="ECO:0000256" key="9">
    <source>
        <dbReference type="ARBA" id="ARBA00023207"/>
    </source>
</evidence>
<feature type="region of interest" description="Disordered" evidence="12">
    <location>
        <begin position="356"/>
        <end position="427"/>
    </location>
</feature>
<keyword evidence="3" id="KW-1003">Cell membrane</keyword>
<dbReference type="PANTHER" id="PTHR10822">
    <property type="entry name" value="GLYPICAN"/>
    <property type="match status" value="1"/>
</dbReference>
<accession>A0A0B6ZGG5</accession>
<evidence type="ECO:0000256" key="12">
    <source>
        <dbReference type="SAM" id="MobiDB-lite"/>
    </source>
</evidence>
<evidence type="ECO:0000256" key="10">
    <source>
        <dbReference type="ARBA" id="ARBA00023288"/>
    </source>
</evidence>
<proteinExistence type="inferred from homology"/>
<reference evidence="13" key="1">
    <citation type="submission" date="2014-12" db="EMBL/GenBank/DDBJ databases">
        <title>Insight into the proteome of Arion vulgaris.</title>
        <authorList>
            <person name="Aradska J."/>
            <person name="Bulat T."/>
            <person name="Smidak R."/>
            <person name="Sarate P."/>
            <person name="Gangsoo J."/>
            <person name="Sialana F."/>
            <person name="Bilban M."/>
            <person name="Lubec G."/>
        </authorList>
    </citation>
    <scope>NUCLEOTIDE SEQUENCE</scope>
    <source>
        <tissue evidence="13">Skin</tissue>
    </source>
</reference>
<keyword evidence="10" id="KW-0449">Lipoprotein</keyword>
<keyword evidence="8" id="KW-0325">Glycoprotein</keyword>
<evidence type="ECO:0000256" key="1">
    <source>
        <dbReference type="ARBA" id="ARBA00004609"/>
    </source>
</evidence>
<comment type="similarity">
    <text evidence="2 11">Belongs to the glypican family.</text>
</comment>
<comment type="subcellular location">
    <subcellularLocation>
        <location evidence="1">Cell membrane</location>
        <topology evidence="1">Lipid-anchor</topology>
        <topology evidence="1">GPI-anchor</topology>
    </subcellularLocation>
</comment>
<keyword evidence="4" id="KW-0336">GPI-anchor</keyword>
<evidence type="ECO:0000256" key="3">
    <source>
        <dbReference type="ARBA" id="ARBA00022475"/>
    </source>
</evidence>
<evidence type="ECO:0000256" key="2">
    <source>
        <dbReference type="ARBA" id="ARBA00010260"/>
    </source>
</evidence>
<evidence type="ECO:0000256" key="7">
    <source>
        <dbReference type="ARBA" id="ARBA00023136"/>
    </source>
</evidence>
<evidence type="ECO:0000256" key="6">
    <source>
        <dbReference type="ARBA" id="ARBA00022974"/>
    </source>
</evidence>